<proteinExistence type="inferred from homology"/>
<dbReference type="InterPro" id="IPR039255">
    <property type="entry name" value="YceD_bac"/>
</dbReference>
<evidence type="ECO:0000256" key="1">
    <source>
        <dbReference type="ARBA" id="ARBA00002868"/>
    </source>
</evidence>
<dbReference type="PANTHER" id="PTHR38099:SF1">
    <property type="entry name" value="LARGE RIBOSOMAL RNA SUBUNIT ACCUMULATION PROTEIN YCED"/>
    <property type="match status" value="1"/>
</dbReference>
<evidence type="ECO:0000256" key="3">
    <source>
        <dbReference type="ARBA" id="ARBA00015716"/>
    </source>
</evidence>
<dbReference type="GO" id="GO:0005829">
    <property type="term" value="C:cytosol"/>
    <property type="evidence" value="ECO:0007669"/>
    <property type="project" value="TreeGrafter"/>
</dbReference>
<evidence type="ECO:0000313" key="7">
    <source>
        <dbReference type="Proteomes" id="UP000094936"/>
    </source>
</evidence>
<dbReference type="STRING" id="1080227.A8L45_04510"/>
<accession>A0A1C3EPJ8</accession>
<dbReference type="OrthoDB" id="9786771at2"/>
<dbReference type="PANTHER" id="PTHR38099">
    <property type="entry name" value="LARGE RIBOSOMAL RNA SUBUNIT ACCUMULATION PROTEIN YCED"/>
    <property type="match status" value="1"/>
</dbReference>
<dbReference type="Proteomes" id="UP000094936">
    <property type="component" value="Unassembled WGS sequence"/>
</dbReference>
<dbReference type="Pfam" id="PF02620">
    <property type="entry name" value="YceD"/>
    <property type="match status" value="1"/>
</dbReference>
<keyword evidence="7" id="KW-1185">Reference proteome</keyword>
<evidence type="ECO:0000256" key="5">
    <source>
        <dbReference type="ARBA" id="ARBA00031841"/>
    </source>
</evidence>
<comment type="caution">
    <text evidence="6">The sequence shown here is derived from an EMBL/GenBank/DDBJ whole genome shotgun (WGS) entry which is preliminary data.</text>
</comment>
<evidence type="ECO:0000256" key="2">
    <source>
        <dbReference type="ARBA" id="ARBA00010740"/>
    </source>
</evidence>
<dbReference type="RefSeq" id="WP_068899681.1">
    <property type="nucleotide sequence ID" value="NZ_JBHUIF010000033.1"/>
</dbReference>
<comment type="function">
    <text evidence="1">Plays a role in synthesis, processing and/or stability of 23S rRNA.</text>
</comment>
<dbReference type="NCBIfam" id="NF008395">
    <property type="entry name" value="PRK11193.1"/>
    <property type="match status" value="1"/>
</dbReference>
<name>A0A1C3EPJ8_9GAMM</name>
<dbReference type="InterPro" id="IPR003772">
    <property type="entry name" value="YceD"/>
</dbReference>
<keyword evidence="4" id="KW-0690">Ribosome biogenesis</keyword>
<dbReference type="EMBL" id="LYBM01000005">
    <property type="protein sequence ID" value="ODA35181.1"/>
    <property type="molecule type" value="Genomic_DNA"/>
</dbReference>
<organism evidence="6 7">
    <name type="scientific">Veronia pacifica</name>
    <dbReference type="NCBI Taxonomy" id="1080227"/>
    <lineage>
        <taxon>Bacteria</taxon>
        <taxon>Pseudomonadati</taxon>
        <taxon>Pseudomonadota</taxon>
        <taxon>Gammaproteobacteria</taxon>
        <taxon>Vibrionales</taxon>
        <taxon>Vibrionaceae</taxon>
        <taxon>Veronia</taxon>
    </lineage>
</organism>
<comment type="similarity">
    <text evidence="2">Belongs to the DUF177 domain family.</text>
</comment>
<sequence length="176" mass="19683">MQKVKLPLTVDPYRSAQKRLDYDGIIVAAQLERLAEATEGVISDAGVKLSFDVDAQGLKIVSGNATVEVELECQRCWGNFAHRYDIEFLYSPIFNEDQAGDLPDAYEPAIVDENGEINLIQLVEDELIVALPQVAMHEEEDCKIDSENMVYGEIPLADERPNPFAVLKNLKQSNEE</sequence>
<evidence type="ECO:0000256" key="4">
    <source>
        <dbReference type="ARBA" id="ARBA00022517"/>
    </source>
</evidence>
<reference evidence="6 7" key="1">
    <citation type="submission" date="2016-05" db="EMBL/GenBank/DDBJ databases">
        <title>Genomic Taxonomy of the Vibrionaceae.</title>
        <authorList>
            <person name="Gomez-Gil B."/>
            <person name="Enciso-Ibarra J."/>
        </authorList>
    </citation>
    <scope>NUCLEOTIDE SEQUENCE [LARGE SCALE GENOMIC DNA]</scope>
    <source>
        <strain evidence="6 7">CAIM 1920</strain>
    </source>
</reference>
<evidence type="ECO:0000313" key="6">
    <source>
        <dbReference type="EMBL" id="ODA35181.1"/>
    </source>
</evidence>
<dbReference type="GO" id="GO:0042254">
    <property type="term" value="P:ribosome biogenesis"/>
    <property type="evidence" value="ECO:0007669"/>
    <property type="project" value="UniProtKB-KW"/>
</dbReference>
<gene>
    <name evidence="6" type="ORF">A8L45_04510</name>
</gene>
<protein>
    <recommendedName>
        <fullName evidence="3">Large ribosomal RNA subunit accumulation protein YceD</fullName>
    </recommendedName>
    <alternativeName>
        <fullName evidence="5">23S rRNA accumulation protein YceD</fullName>
    </alternativeName>
</protein>
<dbReference type="AlphaFoldDB" id="A0A1C3EPJ8"/>